<protein>
    <submittedName>
        <fullName evidence="1">Dimer Tnp hAT domain-containing protein</fullName>
    </submittedName>
</protein>
<gene>
    <name evidence="1" type="ORF">FWK35_00004351</name>
</gene>
<dbReference type="EMBL" id="VUJU01000458">
    <property type="protein sequence ID" value="KAF0770272.1"/>
    <property type="molecule type" value="Genomic_DNA"/>
</dbReference>
<accession>A0A6G0ZHB1</accession>
<evidence type="ECO:0000313" key="1">
    <source>
        <dbReference type="EMBL" id="KAF0770272.1"/>
    </source>
</evidence>
<keyword evidence="2" id="KW-1185">Reference proteome</keyword>
<dbReference type="AlphaFoldDB" id="A0A6G0ZHB1"/>
<proteinExistence type="predicted"/>
<reference evidence="1 2" key="1">
    <citation type="submission" date="2019-08" db="EMBL/GenBank/DDBJ databases">
        <title>Whole genome of Aphis craccivora.</title>
        <authorList>
            <person name="Voronova N.V."/>
            <person name="Shulinski R.S."/>
            <person name="Bandarenka Y.V."/>
            <person name="Zhorov D.G."/>
            <person name="Warner D."/>
        </authorList>
    </citation>
    <scope>NUCLEOTIDE SEQUENCE [LARGE SCALE GENOMIC DNA]</scope>
    <source>
        <strain evidence="1">180601</strain>
        <tissue evidence="1">Whole Body</tissue>
    </source>
</reference>
<dbReference type="Proteomes" id="UP000478052">
    <property type="component" value="Unassembled WGS sequence"/>
</dbReference>
<evidence type="ECO:0000313" key="2">
    <source>
        <dbReference type="Proteomes" id="UP000478052"/>
    </source>
</evidence>
<comment type="caution">
    <text evidence="1">The sequence shown here is derived from an EMBL/GenBank/DDBJ whole genome shotgun (WGS) entry which is preliminary data.</text>
</comment>
<name>A0A6G0ZHB1_APHCR</name>
<dbReference type="OrthoDB" id="6596666at2759"/>
<organism evidence="1 2">
    <name type="scientific">Aphis craccivora</name>
    <name type="common">Cowpea aphid</name>
    <dbReference type="NCBI Taxonomy" id="307492"/>
    <lineage>
        <taxon>Eukaryota</taxon>
        <taxon>Metazoa</taxon>
        <taxon>Ecdysozoa</taxon>
        <taxon>Arthropoda</taxon>
        <taxon>Hexapoda</taxon>
        <taxon>Insecta</taxon>
        <taxon>Pterygota</taxon>
        <taxon>Neoptera</taxon>
        <taxon>Paraneoptera</taxon>
        <taxon>Hemiptera</taxon>
        <taxon>Sternorrhyncha</taxon>
        <taxon>Aphidomorpha</taxon>
        <taxon>Aphidoidea</taxon>
        <taxon>Aphididae</taxon>
        <taxon>Aphidini</taxon>
        <taxon>Aphis</taxon>
        <taxon>Aphis</taxon>
    </lineage>
</organism>
<sequence length="54" mass="6493">MKYALITSVDVESSFSTYKNILCDNRASFTIENLRKYMVNNSFFFSKFFIHFYN</sequence>